<feature type="region of interest" description="Disordered" evidence="9">
    <location>
        <begin position="133"/>
        <end position="158"/>
    </location>
</feature>
<evidence type="ECO:0000256" key="6">
    <source>
        <dbReference type="ARBA" id="ARBA00022695"/>
    </source>
</evidence>
<dbReference type="EC" id="2.7.7.6" evidence="3"/>
<organism evidence="11 12">
    <name type="scientific">Lactuca saligna</name>
    <name type="common">Willowleaf lettuce</name>
    <dbReference type="NCBI Taxonomy" id="75948"/>
    <lineage>
        <taxon>Eukaryota</taxon>
        <taxon>Viridiplantae</taxon>
        <taxon>Streptophyta</taxon>
        <taxon>Embryophyta</taxon>
        <taxon>Tracheophyta</taxon>
        <taxon>Spermatophyta</taxon>
        <taxon>Magnoliopsida</taxon>
        <taxon>eudicotyledons</taxon>
        <taxon>Gunneridae</taxon>
        <taxon>Pentapetalae</taxon>
        <taxon>asterids</taxon>
        <taxon>campanulids</taxon>
        <taxon>Asterales</taxon>
        <taxon>Asteraceae</taxon>
        <taxon>Cichorioideae</taxon>
        <taxon>Cichorieae</taxon>
        <taxon>Lactucinae</taxon>
        <taxon>Lactuca</taxon>
    </lineage>
</organism>
<keyword evidence="4" id="KW-0240">DNA-directed RNA polymerase</keyword>
<dbReference type="GO" id="GO:0034245">
    <property type="term" value="C:mitochondrial DNA-directed RNA polymerase complex"/>
    <property type="evidence" value="ECO:0007669"/>
    <property type="project" value="TreeGrafter"/>
</dbReference>
<evidence type="ECO:0000259" key="10">
    <source>
        <dbReference type="Pfam" id="PF00940"/>
    </source>
</evidence>
<evidence type="ECO:0000256" key="9">
    <source>
        <dbReference type="SAM" id="MobiDB-lite"/>
    </source>
</evidence>
<dbReference type="PANTHER" id="PTHR10102:SF27">
    <property type="entry name" value="DNA-DIRECTED RNA POLYMERASE 1B, MITOCHONDRIAL"/>
    <property type="match status" value="1"/>
</dbReference>
<dbReference type="Proteomes" id="UP001177003">
    <property type="component" value="Chromosome 8"/>
</dbReference>
<keyword evidence="6" id="KW-0548">Nucleotidyltransferase</keyword>
<keyword evidence="12" id="KW-1185">Reference proteome</keyword>
<evidence type="ECO:0000256" key="8">
    <source>
        <dbReference type="ARBA" id="ARBA00048552"/>
    </source>
</evidence>
<keyword evidence="7" id="KW-0804">Transcription</keyword>
<evidence type="ECO:0000256" key="4">
    <source>
        <dbReference type="ARBA" id="ARBA00022478"/>
    </source>
</evidence>
<proteinExistence type="inferred from homology"/>
<comment type="catalytic activity">
    <reaction evidence="8">
        <text>RNA(n) + a ribonucleoside 5'-triphosphate = RNA(n+1) + diphosphate</text>
        <dbReference type="Rhea" id="RHEA:21248"/>
        <dbReference type="Rhea" id="RHEA-COMP:14527"/>
        <dbReference type="Rhea" id="RHEA-COMP:17342"/>
        <dbReference type="ChEBI" id="CHEBI:33019"/>
        <dbReference type="ChEBI" id="CHEBI:61557"/>
        <dbReference type="ChEBI" id="CHEBI:140395"/>
        <dbReference type="EC" id="2.7.7.6"/>
    </reaction>
</comment>
<dbReference type="EMBL" id="OX465084">
    <property type="protein sequence ID" value="CAI9299364.1"/>
    <property type="molecule type" value="Genomic_DNA"/>
</dbReference>
<dbReference type="Gene3D" id="1.10.150.20">
    <property type="entry name" value="5' to 3' exonuclease, C-terminal subdomain"/>
    <property type="match status" value="1"/>
</dbReference>
<dbReference type="GO" id="GO:0003899">
    <property type="term" value="F:DNA-directed RNA polymerase activity"/>
    <property type="evidence" value="ECO:0007669"/>
    <property type="project" value="UniProtKB-EC"/>
</dbReference>
<reference evidence="11" key="1">
    <citation type="submission" date="2023-04" db="EMBL/GenBank/DDBJ databases">
        <authorList>
            <person name="Vijverberg K."/>
            <person name="Xiong W."/>
            <person name="Schranz E."/>
        </authorList>
    </citation>
    <scope>NUCLEOTIDE SEQUENCE</scope>
</reference>
<dbReference type="SUPFAM" id="SSF56672">
    <property type="entry name" value="DNA/RNA polymerases"/>
    <property type="match status" value="1"/>
</dbReference>
<keyword evidence="5" id="KW-0808">Transferase</keyword>
<feature type="region of interest" description="Disordered" evidence="9">
    <location>
        <begin position="11"/>
        <end position="31"/>
    </location>
</feature>
<protein>
    <recommendedName>
        <fullName evidence="3">DNA-directed RNA polymerase</fullName>
        <ecNumber evidence="3">2.7.7.6</ecNumber>
    </recommendedName>
</protein>
<evidence type="ECO:0000256" key="7">
    <source>
        <dbReference type="ARBA" id="ARBA00023163"/>
    </source>
</evidence>
<comment type="similarity">
    <text evidence="2">Belongs to the phage and mitochondrial RNA polymerase family.</text>
</comment>
<accession>A0AA36EKH9</accession>
<dbReference type="InterPro" id="IPR046950">
    <property type="entry name" value="DNA-dir_Rpol_C_phage-type"/>
</dbReference>
<dbReference type="GO" id="GO:0006390">
    <property type="term" value="P:mitochondrial transcription"/>
    <property type="evidence" value="ECO:0007669"/>
    <property type="project" value="TreeGrafter"/>
</dbReference>
<dbReference type="InterPro" id="IPR043502">
    <property type="entry name" value="DNA/RNA_pol_sf"/>
</dbReference>
<evidence type="ECO:0000256" key="5">
    <source>
        <dbReference type="ARBA" id="ARBA00022679"/>
    </source>
</evidence>
<evidence type="ECO:0000256" key="1">
    <source>
        <dbReference type="ARBA" id="ARBA00004026"/>
    </source>
</evidence>
<evidence type="ECO:0000313" key="12">
    <source>
        <dbReference type="Proteomes" id="UP001177003"/>
    </source>
</evidence>
<feature type="domain" description="DNA-directed RNA polymerase C-terminal" evidence="10">
    <location>
        <begin position="63"/>
        <end position="106"/>
    </location>
</feature>
<name>A0AA36EKH9_LACSI</name>
<dbReference type="GO" id="GO:0003677">
    <property type="term" value="F:DNA binding"/>
    <property type="evidence" value="ECO:0007669"/>
    <property type="project" value="InterPro"/>
</dbReference>
<evidence type="ECO:0000256" key="3">
    <source>
        <dbReference type="ARBA" id="ARBA00012418"/>
    </source>
</evidence>
<dbReference type="PANTHER" id="PTHR10102">
    <property type="entry name" value="DNA-DIRECTED RNA POLYMERASE, MITOCHONDRIAL"/>
    <property type="match status" value="1"/>
</dbReference>
<dbReference type="Pfam" id="PF00940">
    <property type="entry name" value="RNA_pol"/>
    <property type="match status" value="1"/>
</dbReference>
<dbReference type="InterPro" id="IPR002092">
    <property type="entry name" value="DNA-dir_Rpol_phage-type"/>
</dbReference>
<sequence length="158" mass="17568">MPLPLEVGSMKMIDPESMDDSNVSDQNNSNDDAGIPYFSDVEAMILEMDLTHAQESCLASEEDDAELFAAACYAVKTTLTAVVEMFESTRSIMSWLGDCAKVIAVKNYPVQWTSRDANRGGYWRKLQNPSLYPNSSLHNHPRPRLKPVGFGNGDPHRV</sequence>
<evidence type="ECO:0000313" key="11">
    <source>
        <dbReference type="EMBL" id="CAI9299364.1"/>
    </source>
</evidence>
<gene>
    <name evidence="11" type="ORF">LSALG_LOCUS38077</name>
</gene>
<feature type="compositionally biased region" description="Low complexity" evidence="9">
    <location>
        <begin position="20"/>
        <end position="31"/>
    </location>
</feature>
<comment type="function">
    <text evidence="1">DNA-dependent RNA polymerase catalyzes the transcription of DNA into RNA using the four ribonucleoside triphosphates as substrates.</text>
</comment>
<evidence type="ECO:0000256" key="2">
    <source>
        <dbReference type="ARBA" id="ARBA00009493"/>
    </source>
</evidence>
<dbReference type="AlphaFoldDB" id="A0AA36EKH9"/>